<dbReference type="GO" id="GO:0006646">
    <property type="term" value="P:phosphatidylethanolamine biosynthetic process"/>
    <property type="evidence" value="ECO:0007669"/>
    <property type="project" value="TreeGrafter"/>
</dbReference>
<sequence>MSPINYTNEEVDNYVPLLKYCERTVKYLKKVDSRDLKRLCKKHVPFWEDLEEDEIEINSITLCKNEVYIASLLKPDYRSKRLNKVVLRVIPEEKRVLYDVDYHNQVCTLLGQFNFGPKIISIFPGGRIEEWIEGFVLHSSSLFNLSVLTSVATLLAKFHKTITTVAPKEWDRSPSLLSKMEEWLPECRKINESLKLGLDMDKMESYFHDYKKFLNEYLDKLDMPEYNDFPGNIGDEGERNKLTNEELKRQGSNYGNRVLFCHNDLHLKNLIATYDGLTLIDFEYSSFNYVGADIGYFFSTSSLNFDYELNEYVKYDKAYELPYDLKSIFASIYLSESLGTTVLPSRKDIIDPFLDSVEVYMLGTILFWAMWPILMRSLCDSTVSFDHVDCNTKRLELFKEKFDEYKQKYK</sequence>
<dbReference type="GO" id="GO:0005737">
    <property type="term" value="C:cytoplasm"/>
    <property type="evidence" value="ECO:0007669"/>
    <property type="project" value="TreeGrafter"/>
</dbReference>
<dbReference type="PANTHER" id="PTHR22603:SF93">
    <property type="entry name" value="RE24176P"/>
    <property type="match status" value="1"/>
</dbReference>
<gene>
    <name evidence="2" type="ORF">MACK_003287</name>
</gene>
<evidence type="ECO:0000313" key="3">
    <source>
        <dbReference type="Proteomes" id="UP000244811"/>
    </source>
</evidence>
<dbReference type="Pfam" id="PF01633">
    <property type="entry name" value="Choline_kinase"/>
    <property type="match status" value="1"/>
</dbReference>
<dbReference type="InterPro" id="IPR011009">
    <property type="entry name" value="Kinase-like_dom_sf"/>
</dbReference>
<keyword evidence="2" id="KW-0418">Kinase</keyword>
<comment type="similarity">
    <text evidence="1">Belongs to the choline/ethanolamine kinase family.</text>
</comment>
<dbReference type="Gene3D" id="3.90.1200.10">
    <property type="match status" value="1"/>
</dbReference>
<dbReference type="Proteomes" id="UP000244811">
    <property type="component" value="Chromosome 1"/>
</dbReference>
<dbReference type="CDD" id="cd14021">
    <property type="entry name" value="ChoK-like_euk"/>
    <property type="match status" value="1"/>
</dbReference>
<dbReference type="PANTHER" id="PTHR22603">
    <property type="entry name" value="CHOLINE/ETHANOALAMINE KINASE"/>
    <property type="match status" value="1"/>
</dbReference>
<accession>A0A976XHJ6</accession>
<dbReference type="GO" id="GO:0004103">
    <property type="term" value="F:choline kinase activity"/>
    <property type="evidence" value="ECO:0007669"/>
    <property type="project" value="UniProtKB-EC"/>
</dbReference>
<organism evidence="2 3">
    <name type="scientific">Theileria orientalis</name>
    <dbReference type="NCBI Taxonomy" id="68886"/>
    <lineage>
        <taxon>Eukaryota</taxon>
        <taxon>Sar</taxon>
        <taxon>Alveolata</taxon>
        <taxon>Apicomplexa</taxon>
        <taxon>Aconoidasida</taxon>
        <taxon>Piroplasmida</taxon>
        <taxon>Theileriidae</taxon>
        <taxon>Theileria</taxon>
    </lineage>
</organism>
<dbReference type="GO" id="GO:0004305">
    <property type="term" value="F:ethanolamine kinase activity"/>
    <property type="evidence" value="ECO:0007669"/>
    <property type="project" value="TreeGrafter"/>
</dbReference>
<dbReference type="AlphaFoldDB" id="A0A976XHJ6"/>
<dbReference type="EMBL" id="CP056069">
    <property type="protein sequence ID" value="UVC49452.1"/>
    <property type="molecule type" value="Genomic_DNA"/>
</dbReference>
<evidence type="ECO:0000256" key="1">
    <source>
        <dbReference type="ARBA" id="ARBA00038211"/>
    </source>
</evidence>
<dbReference type="SUPFAM" id="SSF56112">
    <property type="entry name" value="Protein kinase-like (PK-like)"/>
    <property type="match status" value="1"/>
</dbReference>
<reference evidence="2" key="1">
    <citation type="submission" date="2022-07" db="EMBL/GenBank/DDBJ databases">
        <title>Evaluation of T. orientalis genome assembly methods using nanopore sequencing and analysis of variation between genomes.</title>
        <authorList>
            <person name="Yam J."/>
            <person name="Micallef M.L."/>
            <person name="Liu M."/>
            <person name="Djordjevic S.P."/>
            <person name="Bogema D.R."/>
            <person name="Jenkins C."/>
        </authorList>
    </citation>
    <scope>NUCLEOTIDE SEQUENCE</scope>
    <source>
        <strain evidence="2">Goon Nure</strain>
    </source>
</reference>
<dbReference type="EC" id="2.7.1.32" evidence="2"/>
<proteinExistence type="inferred from homology"/>
<protein>
    <submittedName>
        <fullName evidence="2">Choline kinase</fullName>
        <ecNumber evidence="2">2.7.1.32</ecNumber>
    </submittedName>
</protein>
<dbReference type="Gene3D" id="3.30.200.20">
    <property type="entry name" value="Phosphorylase Kinase, domain 1"/>
    <property type="match status" value="1"/>
</dbReference>
<evidence type="ECO:0000313" key="2">
    <source>
        <dbReference type="EMBL" id="UVC49452.1"/>
    </source>
</evidence>
<name>A0A976XHJ6_THEOR</name>
<keyword evidence="2" id="KW-0808">Transferase</keyword>